<evidence type="ECO:0000313" key="2">
    <source>
        <dbReference type="Proteomes" id="UP000479293"/>
    </source>
</evidence>
<keyword evidence="2" id="KW-1185">Reference proteome</keyword>
<proteinExistence type="predicted"/>
<dbReference type="EMBL" id="WHLY01000002">
    <property type="protein sequence ID" value="MPR37062.1"/>
    <property type="molecule type" value="Genomic_DNA"/>
</dbReference>
<evidence type="ECO:0000313" key="1">
    <source>
        <dbReference type="EMBL" id="MPR37062.1"/>
    </source>
</evidence>
<dbReference type="Proteomes" id="UP000479293">
    <property type="component" value="Unassembled WGS sequence"/>
</dbReference>
<comment type="caution">
    <text evidence="1">The sequence shown here is derived from an EMBL/GenBank/DDBJ whole genome shotgun (WGS) entry which is preliminary data.</text>
</comment>
<reference evidence="1 2" key="1">
    <citation type="submission" date="2019-10" db="EMBL/GenBank/DDBJ databases">
        <title>Draft Genome Sequence of Cytophagaceae sp. SJW1-29.</title>
        <authorList>
            <person name="Choi A."/>
        </authorList>
    </citation>
    <scope>NUCLEOTIDE SEQUENCE [LARGE SCALE GENOMIC DNA]</scope>
    <source>
        <strain evidence="1 2">SJW1-29</strain>
    </source>
</reference>
<dbReference type="AlphaFoldDB" id="A0A7C9BEF5"/>
<sequence>MSFSLPNSVRLDRVQQKTIREYIRNRGLFICSDFDNLKTTCFKPAERETYHIHTKSFEVDADLDQVWNTYLSISPKETWRCRTVSFGCMYCKKSKAITYAKDEYKGLREGQVLFLNVGLFWGMVNIAVAHQITRIEPVEKYIEFSYIEGGETEGSQRLSFSQTSQGTTEIVHKTTYRGKTKSLFREKTLYPILHARVISAFHWNVKQKVIAGTVSPA</sequence>
<evidence type="ECO:0008006" key="3">
    <source>
        <dbReference type="Google" id="ProtNLM"/>
    </source>
</evidence>
<dbReference type="RefSeq" id="WP_152765566.1">
    <property type="nucleotide sequence ID" value="NZ_WHLY01000002.1"/>
</dbReference>
<name>A0A7C9BEF5_9BACT</name>
<protein>
    <recommendedName>
        <fullName evidence="3">DUF1990 family protein</fullName>
    </recommendedName>
</protein>
<gene>
    <name evidence="1" type="ORF">GBK04_27930</name>
</gene>
<dbReference type="SUPFAM" id="SSF55961">
    <property type="entry name" value="Bet v1-like"/>
    <property type="match status" value="1"/>
</dbReference>
<accession>A0A7C9BEF5</accession>
<organism evidence="1 2">
    <name type="scientific">Salmonirosea aquatica</name>
    <dbReference type="NCBI Taxonomy" id="2654236"/>
    <lineage>
        <taxon>Bacteria</taxon>
        <taxon>Pseudomonadati</taxon>
        <taxon>Bacteroidota</taxon>
        <taxon>Cytophagia</taxon>
        <taxon>Cytophagales</taxon>
        <taxon>Spirosomataceae</taxon>
        <taxon>Salmonirosea</taxon>
    </lineage>
</organism>